<organism evidence="1 2">
    <name type="scientific">Candidatus Ozemobacter sibiricus</name>
    <dbReference type="NCBI Taxonomy" id="2268124"/>
    <lineage>
        <taxon>Bacteria</taxon>
        <taxon>Candidatus Ozemobacteria</taxon>
        <taxon>Candidatus Ozemobacterales</taxon>
        <taxon>Candidatus Ozemobacteraceae</taxon>
        <taxon>Candidatus Ozemobacter</taxon>
    </lineage>
</organism>
<dbReference type="AlphaFoldDB" id="A0A367ZSC6"/>
<dbReference type="Proteomes" id="UP000252355">
    <property type="component" value="Unassembled WGS sequence"/>
</dbReference>
<dbReference type="InterPro" id="IPR029787">
    <property type="entry name" value="Nucleotide_cyclase"/>
</dbReference>
<gene>
    <name evidence="1" type="ORF">OZSIB_2828</name>
</gene>
<dbReference type="GO" id="GO:0004016">
    <property type="term" value="F:adenylate cyclase activity"/>
    <property type="evidence" value="ECO:0007669"/>
    <property type="project" value="UniProtKB-ARBA"/>
</dbReference>
<reference evidence="1 2" key="1">
    <citation type="submission" date="2018-05" db="EMBL/GenBank/DDBJ databases">
        <title>A metagenomic window into the 2 km-deep terrestrial subsurface aquifer revealed taxonomically and functionally diverse microbial community comprising novel uncultured bacterial lineages.</title>
        <authorList>
            <person name="Kadnikov V.V."/>
            <person name="Mardanov A.V."/>
            <person name="Beletsky A.V."/>
            <person name="Banks D."/>
            <person name="Pimenov N.V."/>
            <person name="Frank Y.A."/>
            <person name="Karnachuk O.V."/>
            <person name="Ravin N.V."/>
        </authorList>
    </citation>
    <scope>NUCLEOTIDE SEQUENCE [LARGE SCALE GENOMIC DNA]</scope>
    <source>
        <strain evidence="1">BY5</strain>
    </source>
</reference>
<evidence type="ECO:0000313" key="1">
    <source>
        <dbReference type="EMBL" id="RCK80940.1"/>
    </source>
</evidence>
<dbReference type="SUPFAM" id="SSF55073">
    <property type="entry name" value="Nucleotide cyclase"/>
    <property type="match status" value="1"/>
</dbReference>
<dbReference type="InterPro" id="IPR001054">
    <property type="entry name" value="A/G_cyclase"/>
</dbReference>
<name>A0A367ZSC6_9BACT</name>
<dbReference type="GO" id="GO:0009190">
    <property type="term" value="P:cyclic nucleotide biosynthetic process"/>
    <property type="evidence" value="ECO:0007669"/>
    <property type="project" value="InterPro"/>
</dbReference>
<protein>
    <submittedName>
        <fullName evidence="1">Adenylate cyclase</fullName>
    </submittedName>
</protein>
<dbReference type="GO" id="GO:0035556">
    <property type="term" value="P:intracellular signal transduction"/>
    <property type="evidence" value="ECO:0007669"/>
    <property type="project" value="InterPro"/>
</dbReference>
<dbReference type="EMBL" id="QOQW01000004">
    <property type="protein sequence ID" value="RCK80940.1"/>
    <property type="molecule type" value="Genomic_DNA"/>
</dbReference>
<sequence>MPSPERLSAFIDGWSAGVLELVFREGGALDKMVGDSLVALFGPPFYERTVQETVAGMMRAALAIRSFSREFFRRPEHRELQAQPFFKDLGVAIGLNHCPMHVGLVGPTRALTAMGGGMTDTLRLVDTARQDEILVTPVVKEHAEKIQPGLWKFHGPDAVARKFRREPLTFYRLAL</sequence>
<proteinExistence type="predicted"/>
<evidence type="ECO:0000313" key="2">
    <source>
        <dbReference type="Proteomes" id="UP000252355"/>
    </source>
</evidence>
<accession>A0A367ZSC6</accession>
<dbReference type="Gene3D" id="3.30.70.1230">
    <property type="entry name" value="Nucleotide cyclase"/>
    <property type="match status" value="1"/>
</dbReference>
<dbReference type="CDD" id="cd07302">
    <property type="entry name" value="CHD"/>
    <property type="match status" value="1"/>
</dbReference>
<comment type="caution">
    <text evidence="1">The sequence shown here is derived from an EMBL/GenBank/DDBJ whole genome shotgun (WGS) entry which is preliminary data.</text>
</comment>